<protein>
    <submittedName>
        <fullName evidence="2">Single-stranded DNA-binding protein</fullName>
    </submittedName>
</protein>
<proteinExistence type="predicted"/>
<dbReference type="GO" id="GO:0003677">
    <property type="term" value="F:DNA binding"/>
    <property type="evidence" value="ECO:0007669"/>
    <property type="project" value="UniProtKB-KW"/>
</dbReference>
<organism evidence="2 3">
    <name type="scientific">Roseobacter phage RD-1410W1-01</name>
    <dbReference type="NCBI Taxonomy" id="1815984"/>
    <lineage>
        <taxon>Viruses</taxon>
        <taxon>Duplodnaviria</taxon>
        <taxon>Heunggongvirae</taxon>
        <taxon>Uroviricota</taxon>
        <taxon>Caudoviricetes</taxon>
        <taxon>Schitoviridae</taxon>
        <taxon>Rhodovirinae</taxon>
        <taxon>Aoqinvirus</taxon>
        <taxon>Aoqinvirus RD1410W101</taxon>
    </lineage>
</organism>
<evidence type="ECO:0000256" key="1">
    <source>
        <dbReference type="SAM" id="MobiDB-lite"/>
    </source>
</evidence>
<dbReference type="EMBL" id="KU885989">
    <property type="protein sequence ID" value="ANJ20795.1"/>
    <property type="molecule type" value="Genomic_DNA"/>
</dbReference>
<name>A0A191VYK8_9CAUD</name>
<evidence type="ECO:0000313" key="2">
    <source>
        <dbReference type="EMBL" id="ANJ20795.1"/>
    </source>
</evidence>
<feature type="compositionally biased region" description="Low complexity" evidence="1">
    <location>
        <begin position="261"/>
        <end position="270"/>
    </location>
</feature>
<sequence length="270" mass="29499">MGNIFANSKPAAKREVEEDYVGGGGLLDTDIYTGTIKYAYIGKAANSGARNLTLAVTIGSTEVTRQIWMTNRDGEVTYKDKKTGDLKNLPGYNQVNALTMLLCSKEVGDMDVEDKTLSLYDYESKKEIPQSVPCFVDLHGLELQVAIQRQTLDKTEKNEATGNYEPNGETRDVNEFIKFFPADKAVTLGEVAQFISSLGGDFDDVLSDGDLDKAIAKMEVEMGGWAEKWLDKNRGQTWDRSTGKKEGKAFGGSAKSGGGSSKPKSNLFDD</sequence>
<keyword evidence="2" id="KW-0238">DNA-binding</keyword>
<reference evidence="2 3" key="1">
    <citation type="journal article" date="2016" name="Curr. Microbiol.">
        <title>Characterization and Complete Genome Sequences of Three N4-Like Roseobacter Phages Isolated from the South China Sea.</title>
        <authorList>
            <person name="Li B."/>
            <person name="Zhang S."/>
            <person name="Long L."/>
            <person name="Huang S."/>
        </authorList>
    </citation>
    <scope>NUCLEOTIDE SEQUENCE [LARGE SCALE GENOMIC DNA]</scope>
</reference>
<evidence type="ECO:0000313" key="3">
    <source>
        <dbReference type="Proteomes" id="UP000259976"/>
    </source>
</evidence>
<feature type="region of interest" description="Disordered" evidence="1">
    <location>
        <begin position="231"/>
        <end position="270"/>
    </location>
</feature>
<accession>A0A191VYK8</accession>
<gene>
    <name evidence="2" type="ORF">RDp01_gp61</name>
</gene>
<dbReference type="Proteomes" id="UP000259976">
    <property type="component" value="Segment"/>
</dbReference>
<keyword evidence="3" id="KW-1185">Reference proteome</keyword>